<evidence type="ECO:0000256" key="2">
    <source>
        <dbReference type="SAM" id="MobiDB-lite"/>
    </source>
</evidence>
<comment type="caution">
    <text evidence="6">The sequence shown here is derived from an EMBL/GenBank/DDBJ whole genome shotgun (WGS) entry which is preliminary data.</text>
</comment>
<dbReference type="SUPFAM" id="SSF52980">
    <property type="entry name" value="Restriction endonuclease-like"/>
    <property type="match status" value="1"/>
</dbReference>
<evidence type="ECO:0000313" key="6">
    <source>
        <dbReference type="EMBL" id="TFW70049.1"/>
    </source>
</evidence>
<dbReference type="Gene3D" id="3.40.50.300">
    <property type="entry name" value="P-loop containing nucleotide triphosphate hydrolases"/>
    <property type="match status" value="3"/>
</dbReference>
<dbReference type="Pfam" id="PF13195">
    <property type="entry name" value="DUF4011"/>
    <property type="match status" value="1"/>
</dbReference>
<dbReference type="InterPro" id="IPR041679">
    <property type="entry name" value="DNA2/NAM7-like_C"/>
</dbReference>
<organism evidence="6 7">
    <name type="scientific">Methylotenera oryzisoli</name>
    <dbReference type="NCBI Taxonomy" id="2080758"/>
    <lineage>
        <taxon>Bacteria</taxon>
        <taxon>Pseudomonadati</taxon>
        <taxon>Pseudomonadota</taxon>
        <taxon>Betaproteobacteria</taxon>
        <taxon>Nitrosomonadales</taxon>
        <taxon>Methylophilaceae</taxon>
        <taxon>Methylotenera</taxon>
    </lineage>
</organism>
<sequence>MTDKLESSFESFEESSTQTQDLSTPENFSFTSLAAIRRRLLDLSGRNNLLNFKHPKSGCIRIIDELPDQIYSVLESGAKFTLIPVSEPTEQELINASYIKIDTKTRQRIVSDYPTAEQWAKHIGLTVSYDLPEITASSKQAKHLDTNLQTLFYAPELEARLRSIRGAADVAIEESGANILYLALGFLEWYESRDSDVARMSPLFTLPVQLERSDLDKKAGAYRYTVQLKDDGLITNVTLREKLANDFDLILPPIDEETSPESYFQQVQRTILKHQPRWKLRRQASLVLLNFTKQAMYEDLDPANWPANANIEQHPLIQMFFASNVDNGDAVSFTYESEHKLDDIANVHDQYPLIYDADSSQHSAVIDIVNGKNLVIEGPPGSGKSQTITNLIAASIANGHKVLFVAEKMAALNVVKSRLDKAGLGDFCLELHSHKTNKQKILSDLNSRLSKQSLFVSPQGIEADIDRYESLKSKLNNYVNKINGIWKNTGLSIHEILQKTTRLREQYCINPSTLKIDGLNGNNLTPVRQNELSDYAHMLGSIYNQISEQAKDGEIRNHFWYGVENDSLTSDDLNTLIKGLQGWSNSLSQLEISWYKTLQDFGLDEPDLCRLIEVESFVYASSKLPDLLGGETFDTLESIHQKHDYLNGWLNTYEILHKDIIALSTNFHIDAIYSKSTPEIIHKVVDFLKRAGLQNSAPISVLAEDLAKLDKANQHALELEATFSSIRPSAPLPIQFLFNLSSKGLDELIIFVKLLESLPSDLWKYRDDIFDNQDLDNLIPLLKQRLDFIAPYFSILKDEVAFERVGSSGVLKDYQSTLENGGLFKWFSSDWRAARKAVLGLSLKTNPNKKAFLGLLPEIITFTEEQEKIARINKENPVLGNQFDGLDTPIDRIDVLRKWYRDVRQEYGIGFGERVELGSQLLKIDRQFGLSLIDEANKNLRQKALDILTTVSELNKHYPYHSISKSQDKPLIGDAGSLNQLSREITLILDKLSKVVKTKDMLLDALKQHGEDIENILEKSLGWQSSELLKIIKPFNRTFSIAAGEFSELNLAVARNILAIAKVICSNSHLKQAIDKDASARRYEYIRKQSNQLSVELSDVNKLCVSFKNLGNVNLNHWLASAGTRITSIVARNKLALDNPNWLNTWLDYIRLKNKLYGEGFKNFINVIESSDMGSQNLQDIVGLVTSHQLAREIFDEHPDLANFTGLEQTAIQERFREYDHKLLTLQRKRVAYKASRVKPPVGVSSGKVGEYTEISLIKHEATKKSKHIAVRSLIKRAGRAIQDLKPCFMMSPMSVAQYLEPGRFNFDLVVMDEASQIRPEDALGAIARGSRLVVVGDPKQLPPTNFFNKMVTEDAEEEIVGLQDSESILESVMPMFNTRRLRWHYRSKHESLIAFSNKHFYDSDLVLFPSPFKVSPDFGIKLSLVGNGRFFNRRNVEEATELVRSVAEHLMRKPKESVGLVAMNSEQRDEIERQLDQLTKENPALYKAYEDNKLSEEPLFIKNLENVQGDERDVIYISMTYGPEQVGGRTMQRFGPINSDVGWRRLNVLFTRSKKRMHIYSSMTSGDVLIGSGSSRGVKALKAFLEFAESGHLHNSIHTGKSPDSDFEVAVLKALEEHGYECEPQLGVAGFFLDIAVKDPGKPGRFLLGIECDGATYHSAKSARDRDRLRQDILEGLGWKIRRIWSTDWFKNPQAQIQPILLDLESLRTPVTSEPTQEVEEASVEILAESGYESIDNDHLEVSHNQSTMNFSKTNVGDIVETGGVKFRKIENGYERVQDESFETEVISLRDRLIAFDNSHIRAIYPDTLESSRLLRQDMLDALLEHLPCSKAEFLENIPTYLRTGTSVDEAKLLEPVLRIIADYS</sequence>
<gene>
    <name evidence="6" type="ORF">C3Y98_11305</name>
</gene>
<dbReference type="Gene3D" id="3.40.960.10">
    <property type="entry name" value="VSR Endonuclease"/>
    <property type="match status" value="1"/>
</dbReference>
<keyword evidence="7" id="KW-1185">Reference proteome</keyword>
<dbReference type="SUPFAM" id="SSF52540">
    <property type="entry name" value="P-loop containing nucleoside triphosphate hydrolases"/>
    <property type="match status" value="2"/>
</dbReference>
<dbReference type="CDD" id="cd18808">
    <property type="entry name" value="SF1_C_Upf1"/>
    <property type="match status" value="1"/>
</dbReference>
<evidence type="ECO:0000259" key="5">
    <source>
        <dbReference type="Pfam" id="PF18741"/>
    </source>
</evidence>
<evidence type="ECO:0000259" key="3">
    <source>
        <dbReference type="Pfam" id="PF13086"/>
    </source>
</evidence>
<feature type="region of interest" description="Disordered" evidence="2">
    <location>
        <begin position="1"/>
        <end position="24"/>
    </location>
</feature>
<dbReference type="RefSeq" id="WP_135278694.1">
    <property type="nucleotide sequence ID" value="NZ_PQVH01000014.1"/>
</dbReference>
<dbReference type="Pfam" id="PF13086">
    <property type="entry name" value="AAA_11"/>
    <property type="match status" value="1"/>
</dbReference>
<evidence type="ECO:0000259" key="4">
    <source>
        <dbReference type="Pfam" id="PF13087"/>
    </source>
</evidence>
<feature type="domain" description="Restriction endonuclease type II-like" evidence="5">
    <location>
        <begin position="1608"/>
        <end position="1702"/>
    </location>
</feature>
<dbReference type="PANTHER" id="PTHR10887">
    <property type="entry name" value="DNA2/NAM7 HELICASE FAMILY"/>
    <property type="match status" value="1"/>
</dbReference>
<proteinExistence type="predicted"/>
<dbReference type="InterPro" id="IPR027417">
    <property type="entry name" value="P-loop_NTPase"/>
</dbReference>
<name>A0A4Y9VN31_9PROT</name>
<feature type="domain" description="DNA2/NAM7 helicase helicase" evidence="3">
    <location>
        <begin position="1306"/>
        <end position="1345"/>
    </location>
</feature>
<protein>
    <submittedName>
        <fullName evidence="6">AAA family ATPase</fullName>
    </submittedName>
</protein>
<dbReference type="InterPro" id="IPR047187">
    <property type="entry name" value="SF1_C_Upf1"/>
</dbReference>
<dbReference type="InterPro" id="IPR045055">
    <property type="entry name" value="DNA2/NAM7-like"/>
</dbReference>
<dbReference type="GO" id="GO:0004386">
    <property type="term" value="F:helicase activity"/>
    <property type="evidence" value="ECO:0007669"/>
    <property type="project" value="InterPro"/>
</dbReference>
<dbReference type="InterPro" id="IPR041677">
    <property type="entry name" value="DNA2/NAM7_AAA_11"/>
</dbReference>
<dbReference type="Pfam" id="PF18741">
    <property type="entry name" value="MTES_1575"/>
    <property type="match status" value="1"/>
</dbReference>
<dbReference type="FunFam" id="3.40.960.10:FF:000002">
    <property type="entry name" value="DNA helicase related protein"/>
    <property type="match status" value="1"/>
</dbReference>
<dbReference type="EMBL" id="PQVH01000014">
    <property type="protein sequence ID" value="TFW70049.1"/>
    <property type="molecule type" value="Genomic_DNA"/>
</dbReference>
<accession>A0A4Y9VN31</accession>
<dbReference type="Pfam" id="PF13087">
    <property type="entry name" value="AAA_12"/>
    <property type="match status" value="1"/>
</dbReference>
<evidence type="ECO:0000256" key="1">
    <source>
        <dbReference type="SAM" id="Coils"/>
    </source>
</evidence>
<dbReference type="InterPro" id="IPR025103">
    <property type="entry name" value="DUF4011"/>
</dbReference>
<dbReference type="OrthoDB" id="9757917at2"/>
<feature type="domain" description="DNA2/NAM7 helicase-like C-terminal" evidence="4">
    <location>
        <begin position="1429"/>
        <end position="1561"/>
    </location>
</feature>
<keyword evidence="1" id="KW-0175">Coiled coil</keyword>
<reference evidence="6 7" key="1">
    <citation type="submission" date="2018-02" db="EMBL/GenBank/DDBJ databases">
        <title>A novel lanthanide dependent methylotroph, Methylotenera sp. La3113.</title>
        <authorList>
            <person name="Lv H."/>
            <person name="Tani A."/>
        </authorList>
    </citation>
    <scope>NUCLEOTIDE SEQUENCE [LARGE SCALE GENOMIC DNA]</scope>
    <source>
        <strain evidence="6 7">La3113</strain>
    </source>
</reference>
<dbReference type="InterPro" id="IPR049468">
    <property type="entry name" value="Restrct_endonuc-II-like_dom"/>
</dbReference>
<dbReference type="InterPro" id="IPR011335">
    <property type="entry name" value="Restrct_endonuc-II-like"/>
</dbReference>
<feature type="coiled-coil region" evidence="1">
    <location>
        <begin position="1462"/>
        <end position="1489"/>
    </location>
</feature>
<dbReference type="PANTHER" id="PTHR10887:SF495">
    <property type="entry name" value="HELICASE SENATAXIN ISOFORM X1-RELATED"/>
    <property type="match status" value="1"/>
</dbReference>
<evidence type="ECO:0000313" key="7">
    <source>
        <dbReference type="Proteomes" id="UP000297706"/>
    </source>
</evidence>
<dbReference type="NCBIfam" id="NF042953">
    <property type="entry name" value="Hhe_antiphage"/>
    <property type="match status" value="1"/>
</dbReference>
<dbReference type="Proteomes" id="UP000297706">
    <property type="component" value="Unassembled WGS sequence"/>
</dbReference>